<name>A0A0G4GBP2_VITBC</name>
<sequence length="940" mass="105861">MLLSLMPCATSRCLSEVEVTDLIASKRVPELDSIGSALLWSLCHQPTHGPLENFILKHRSALVERRVSVLHCVDPLTGSRQFVKVTIRDKGDIYRALEAPKAVHKPKWLACQLTSFLCASGGVRNLTSSALLVNSFRTFWANLKAASQQQQDGTALMPDWEKQSAPFLRRLPHAAHHRLFALSWALDLPMWIEAFREVAEVSCSNEALTELADSKTPAGNVRKEDAGGVRAVIESIQSNLDLESQLRAVQMSPELRTHLEHSIDEAQKRQGRMLQKISTDLYEKAFHFIFENADDNHYDDGVTPSLQLTLSLDRIRLFNNEKGFNEKNIRAICDVGSSTKSRKRGESGLIGRKGIGFKSVFSQDPVVEPSDGELLFDISVESDKRLKASANSWTTLIDLPFKEHTRYQQSFLEKCTKELGNIHPPLLLFLNRLQRLSIVNRVTAESRRLVRQDHAQLLTSSLCLSVETDAEIIRLVEDDENQCWLVVRHQDWLAVRQQRLPTLTAWRLKGGERLKSEDQNDSDDGVEPTVIPVAVPLKADGEMDHQPVCAYLPLTARPMKMTLQADWTVTSSRETVKEDNVWNLWLRDEFASLLVDTVVVLKSIMTSDSPDIHLPPDFLFRLLALFPDLSVDRSSWYHPVVEGFQSRLKKGIAWVLTADGEWHEPSSCLLVPSGSLDDLMSIIPPADLYESMQLKYVHRAIAQLLERQGNIDTRGRQLGMAVGSASFFFNYLVRLHEAGKLVEKPIDWLGKVFLVLHTATTGTRHNTKEKAKHMEQMKALPLVPIRGGEGMAANECQLFLPRWEGEFDVERFSLWHNCGVHWCAESHQSQYAFELQMPTVDPALWVGRDDDEKTRIVEVLGRFGVKHATDELLIAFLAQHLNDETDAQVWASVSCYLLNLGGHKFLASLPNREAVESFSCPFGSSAPTALSTHMMTCPPE</sequence>
<evidence type="ECO:0008006" key="3">
    <source>
        <dbReference type="Google" id="ProtNLM"/>
    </source>
</evidence>
<protein>
    <recommendedName>
        <fullName evidence="3">Protein NO VEIN C-terminal domain-containing protein</fullName>
    </recommendedName>
</protein>
<dbReference type="PANTHER" id="PTHR32387:SF0">
    <property type="entry name" value="PROTEIN NO VEIN"/>
    <property type="match status" value="1"/>
</dbReference>
<gene>
    <name evidence="1" type="ORF">Vbra_8</name>
</gene>
<dbReference type="VEuPathDB" id="CryptoDB:Vbra_8"/>
<dbReference type="EMBL" id="CDMY01000615">
    <property type="protein sequence ID" value="CEM26440.1"/>
    <property type="molecule type" value="Genomic_DNA"/>
</dbReference>
<dbReference type="PANTHER" id="PTHR32387">
    <property type="entry name" value="WU:FJ29H11"/>
    <property type="match status" value="1"/>
</dbReference>
<evidence type="ECO:0000313" key="1">
    <source>
        <dbReference type="EMBL" id="CEM26440.1"/>
    </source>
</evidence>
<dbReference type="SUPFAM" id="SSF55874">
    <property type="entry name" value="ATPase domain of HSP90 chaperone/DNA topoisomerase II/histidine kinase"/>
    <property type="match status" value="1"/>
</dbReference>
<reference evidence="1 2" key="1">
    <citation type="submission" date="2014-11" db="EMBL/GenBank/DDBJ databases">
        <authorList>
            <person name="Zhu J."/>
            <person name="Qi W."/>
            <person name="Song R."/>
        </authorList>
    </citation>
    <scope>NUCLEOTIDE SEQUENCE [LARGE SCALE GENOMIC DNA]</scope>
</reference>
<dbReference type="AlphaFoldDB" id="A0A0G4GBP2"/>
<dbReference type="OrthoDB" id="426371at2759"/>
<dbReference type="InterPro" id="IPR052957">
    <property type="entry name" value="Auxin_embryo_med"/>
</dbReference>
<dbReference type="Proteomes" id="UP000041254">
    <property type="component" value="Unassembled WGS sequence"/>
</dbReference>
<accession>A0A0G4GBP2</accession>
<dbReference type="STRING" id="1169540.A0A0G4GBP2"/>
<evidence type="ECO:0000313" key="2">
    <source>
        <dbReference type="Proteomes" id="UP000041254"/>
    </source>
</evidence>
<dbReference type="InterPro" id="IPR036890">
    <property type="entry name" value="HATPase_C_sf"/>
</dbReference>
<proteinExistence type="predicted"/>
<keyword evidence="2" id="KW-1185">Reference proteome</keyword>
<dbReference type="Gene3D" id="3.30.565.10">
    <property type="entry name" value="Histidine kinase-like ATPase, C-terminal domain"/>
    <property type="match status" value="1"/>
</dbReference>
<dbReference type="InParanoid" id="A0A0G4GBP2"/>
<dbReference type="PhylomeDB" id="A0A0G4GBP2"/>
<organism evidence="1 2">
    <name type="scientific">Vitrella brassicaformis (strain CCMP3155)</name>
    <dbReference type="NCBI Taxonomy" id="1169540"/>
    <lineage>
        <taxon>Eukaryota</taxon>
        <taxon>Sar</taxon>
        <taxon>Alveolata</taxon>
        <taxon>Colpodellida</taxon>
        <taxon>Vitrellaceae</taxon>
        <taxon>Vitrella</taxon>
    </lineage>
</organism>